<dbReference type="InterPro" id="IPR006671">
    <property type="entry name" value="Cyclin_N"/>
</dbReference>
<dbReference type="Gene3D" id="1.10.472.10">
    <property type="entry name" value="Cyclin-like"/>
    <property type="match status" value="2"/>
</dbReference>
<dbReference type="InterPro" id="IPR036915">
    <property type="entry name" value="Cyclin-like_sf"/>
</dbReference>
<dbReference type="SUPFAM" id="SSF47954">
    <property type="entry name" value="Cyclin-like"/>
    <property type="match status" value="1"/>
</dbReference>
<sequence>MISTPMCCTSDYYSGSDIEYDEDFVKAAPRHLSSTNETNNIFHTLFQSRHSQPSTTSISQIQQSMKLIKLAREHNLSNEIIIRSNAILHHLLLLSICTDEIDESIFIACLSLATKLNEHSTHLNTAFFNSDSLISNEMLICNRLDWDIDVITSINYVEAILLHLLNSSIRDRLRQLTYEFIVLCLTDVRCMELSPSSLGIGCLLMASEVINCCDIIPKQVFDYEYEKTISFRDITNLYWSYYHGYSSSIIYCFDLKQK</sequence>
<dbReference type="Proteomes" id="UP000663825">
    <property type="component" value="Unassembled WGS sequence"/>
</dbReference>
<reference evidence="2" key="1">
    <citation type="submission" date="2021-02" db="EMBL/GenBank/DDBJ databases">
        <authorList>
            <person name="Nowell W R."/>
        </authorList>
    </citation>
    <scope>NUCLEOTIDE SEQUENCE</scope>
</reference>
<evidence type="ECO:0000313" key="2">
    <source>
        <dbReference type="EMBL" id="CAF3025112.1"/>
    </source>
</evidence>
<dbReference type="OrthoDB" id="9983043at2759"/>
<dbReference type="Pfam" id="PF00134">
    <property type="entry name" value="Cyclin_N"/>
    <property type="match status" value="1"/>
</dbReference>
<comment type="caution">
    <text evidence="2">The sequence shown here is derived from an EMBL/GenBank/DDBJ whole genome shotgun (WGS) entry which is preliminary data.</text>
</comment>
<gene>
    <name evidence="2" type="ORF">TIS948_LOCUS2658</name>
</gene>
<protein>
    <recommendedName>
        <fullName evidence="1">Cyclin N-terminal domain-containing protein</fullName>
    </recommendedName>
</protein>
<evidence type="ECO:0000313" key="3">
    <source>
        <dbReference type="Proteomes" id="UP000663825"/>
    </source>
</evidence>
<name>A0A817LF57_9BILA</name>
<accession>A0A817LF57</accession>
<proteinExistence type="predicted"/>
<organism evidence="2 3">
    <name type="scientific">Rotaria socialis</name>
    <dbReference type="NCBI Taxonomy" id="392032"/>
    <lineage>
        <taxon>Eukaryota</taxon>
        <taxon>Metazoa</taxon>
        <taxon>Spiralia</taxon>
        <taxon>Gnathifera</taxon>
        <taxon>Rotifera</taxon>
        <taxon>Eurotatoria</taxon>
        <taxon>Bdelloidea</taxon>
        <taxon>Philodinida</taxon>
        <taxon>Philodinidae</taxon>
        <taxon>Rotaria</taxon>
    </lineage>
</organism>
<evidence type="ECO:0000259" key="1">
    <source>
        <dbReference type="Pfam" id="PF00134"/>
    </source>
</evidence>
<dbReference type="EMBL" id="CAJNXB010000120">
    <property type="protein sequence ID" value="CAF3025112.1"/>
    <property type="molecule type" value="Genomic_DNA"/>
</dbReference>
<dbReference type="AlphaFoldDB" id="A0A817LF57"/>
<feature type="domain" description="Cyclin N-terminal" evidence="1">
    <location>
        <begin position="62"/>
        <end position="148"/>
    </location>
</feature>